<gene>
    <name evidence="1" type="ORF">RPERSI_LOCUS17526</name>
</gene>
<accession>A0ACA9R7S1</accession>
<proteinExistence type="predicted"/>
<sequence length="40" mass="4450">ITQLRKPWKNIFANADIIIPITLTPTLIITILFSATSTPL</sequence>
<evidence type="ECO:0000313" key="1">
    <source>
        <dbReference type="EMBL" id="CAG8780631.1"/>
    </source>
</evidence>
<reference evidence="1" key="1">
    <citation type="submission" date="2021-06" db="EMBL/GenBank/DDBJ databases">
        <authorList>
            <person name="Kallberg Y."/>
            <person name="Tangrot J."/>
            <person name="Rosling A."/>
        </authorList>
    </citation>
    <scope>NUCLEOTIDE SEQUENCE</scope>
    <source>
        <strain evidence="1">MA461A</strain>
    </source>
</reference>
<organism evidence="1 2">
    <name type="scientific">Racocetra persica</name>
    <dbReference type="NCBI Taxonomy" id="160502"/>
    <lineage>
        <taxon>Eukaryota</taxon>
        <taxon>Fungi</taxon>
        <taxon>Fungi incertae sedis</taxon>
        <taxon>Mucoromycota</taxon>
        <taxon>Glomeromycotina</taxon>
        <taxon>Glomeromycetes</taxon>
        <taxon>Diversisporales</taxon>
        <taxon>Gigasporaceae</taxon>
        <taxon>Racocetra</taxon>
    </lineage>
</organism>
<feature type="non-terminal residue" evidence="1">
    <location>
        <position position="40"/>
    </location>
</feature>
<dbReference type="Proteomes" id="UP000789920">
    <property type="component" value="Unassembled WGS sequence"/>
</dbReference>
<dbReference type="EMBL" id="CAJVQC010045025">
    <property type="protein sequence ID" value="CAG8780631.1"/>
    <property type="molecule type" value="Genomic_DNA"/>
</dbReference>
<keyword evidence="2" id="KW-1185">Reference proteome</keyword>
<comment type="caution">
    <text evidence="1">The sequence shown here is derived from an EMBL/GenBank/DDBJ whole genome shotgun (WGS) entry which is preliminary data.</text>
</comment>
<protein>
    <submittedName>
        <fullName evidence="1">715_t:CDS:1</fullName>
    </submittedName>
</protein>
<feature type="non-terminal residue" evidence="1">
    <location>
        <position position="1"/>
    </location>
</feature>
<name>A0ACA9R7S1_9GLOM</name>
<evidence type="ECO:0000313" key="2">
    <source>
        <dbReference type="Proteomes" id="UP000789920"/>
    </source>
</evidence>